<organism evidence="3 4">
    <name type="scientific">Lichtheimia corymbifera JMRC:FSU:9682</name>
    <dbReference type="NCBI Taxonomy" id="1263082"/>
    <lineage>
        <taxon>Eukaryota</taxon>
        <taxon>Fungi</taxon>
        <taxon>Fungi incertae sedis</taxon>
        <taxon>Mucoromycota</taxon>
        <taxon>Mucoromycotina</taxon>
        <taxon>Mucoromycetes</taxon>
        <taxon>Mucorales</taxon>
        <taxon>Lichtheimiaceae</taxon>
        <taxon>Lichtheimia</taxon>
    </lineage>
</organism>
<dbReference type="EMBL" id="CBTN010000063">
    <property type="protein sequence ID" value="CDH58982.1"/>
    <property type="molecule type" value="Genomic_DNA"/>
</dbReference>
<dbReference type="AlphaFoldDB" id="A0A068SAV8"/>
<proteinExistence type="predicted"/>
<dbReference type="Proteomes" id="UP000027586">
    <property type="component" value="Unassembled WGS sequence"/>
</dbReference>
<reference evidence="3" key="1">
    <citation type="submission" date="2013-08" db="EMBL/GenBank/DDBJ databases">
        <title>Gene expansion shapes genome architecture in the human pathogen Lichtheimia corymbifera: an evolutionary genomics analysis in the ancient terrestrial Mucorales (Mucoromycotina).</title>
        <authorList>
            <person name="Schwartze V.U."/>
            <person name="Winter S."/>
            <person name="Shelest E."/>
            <person name="Marcet-Houben M."/>
            <person name="Horn F."/>
            <person name="Wehner S."/>
            <person name="Hoffmann K."/>
            <person name="Riege K."/>
            <person name="Sammeth M."/>
            <person name="Nowrousian M."/>
            <person name="Valiante V."/>
            <person name="Linde J."/>
            <person name="Jacobsen I.D."/>
            <person name="Marz M."/>
            <person name="Brakhage A.A."/>
            <person name="Gabaldon T."/>
            <person name="Bocker S."/>
            <person name="Voigt K."/>
        </authorList>
    </citation>
    <scope>NUCLEOTIDE SEQUENCE [LARGE SCALE GENOMIC DNA]</scope>
    <source>
        <strain evidence="3">FSU 9682</strain>
    </source>
</reference>
<feature type="domain" description="F-box" evidence="2">
    <location>
        <begin position="10"/>
        <end position="58"/>
    </location>
</feature>
<dbReference type="InterPro" id="IPR001810">
    <property type="entry name" value="F-box_dom"/>
</dbReference>
<name>A0A068SAV8_9FUNG</name>
<dbReference type="Gene3D" id="3.80.10.10">
    <property type="entry name" value="Ribonuclease Inhibitor"/>
    <property type="match status" value="1"/>
</dbReference>
<evidence type="ECO:0000313" key="3">
    <source>
        <dbReference type="EMBL" id="CDH58982.1"/>
    </source>
</evidence>
<accession>A0A068SAV8</accession>
<dbReference type="OrthoDB" id="2273392at2759"/>
<dbReference type="SUPFAM" id="SSF81383">
    <property type="entry name" value="F-box domain"/>
    <property type="match status" value="1"/>
</dbReference>
<sequence>MSIVQCRSFPAPFDRFPVDITVAIFHELERKDCLECMVVSRPWRQVVFECASKAFSKVTVCGRNGCRRRYKTLLGNIGHHVKSVSVKNCLKAIEFVDMMALLIQHCRYLTSLVVLDCCVPGELYIHVTKLTCLKHLTLSGSSVVMAAHPPFILSLTTSSPALESLFIESYFTHDKSMALGEPLPPQPPPAPTTTTSDLRFLFVQGKYVNVSSTEKILKHYPNLIGLRIPSSNKNEYQQIKQIISQHCPKLKYVYLSLNEDPHHFRDHMKNDGKTERDDHPYGLYGLSIKACEARLFLDQCHLQHLDLSLELWKDEYPSLGILQQLLQQNTATLRTLVLRMDGFLLLDLLPFLHSMPCLHSLELDIRTTHLPSSETSILPSASTTTPPHHTEPESPMITQLLEQLKQLSSTHYDNLDRLIIRISDAILTQIATDSTLRTDLMTTTISEIPHLRSLKLCNKSFVSDMMVTLFSYPNQVEHVHLTCGFWQASRELFRVMPRLLRSIYLHWRGHNTITDPSSGRQPFANRPDGTPVSATIEYVPFDDVDCGLYLYYSKKSTKVS</sequence>
<dbReference type="SUPFAM" id="SSF52047">
    <property type="entry name" value="RNI-like"/>
    <property type="match status" value="1"/>
</dbReference>
<evidence type="ECO:0000313" key="4">
    <source>
        <dbReference type="Proteomes" id="UP000027586"/>
    </source>
</evidence>
<keyword evidence="4" id="KW-1185">Reference proteome</keyword>
<evidence type="ECO:0000259" key="2">
    <source>
        <dbReference type="PROSITE" id="PS50181"/>
    </source>
</evidence>
<feature type="region of interest" description="Disordered" evidence="1">
    <location>
        <begin position="374"/>
        <end position="393"/>
    </location>
</feature>
<dbReference type="VEuPathDB" id="FungiDB:LCOR_09826.1"/>
<dbReference type="InterPro" id="IPR032675">
    <property type="entry name" value="LRR_dom_sf"/>
</dbReference>
<protein>
    <recommendedName>
        <fullName evidence="2">F-box domain-containing protein</fullName>
    </recommendedName>
</protein>
<comment type="caution">
    <text evidence="3">The sequence shown here is derived from an EMBL/GenBank/DDBJ whole genome shotgun (WGS) entry which is preliminary data.</text>
</comment>
<evidence type="ECO:0000256" key="1">
    <source>
        <dbReference type="SAM" id="MobiDB-lite"/>
    </source>
</evidence>
<dbReference type="InterPro" id="IPR036047">
    <property type="entry name" value="F-box-like_dom_sf"/>
</dbReference>
<dbReference type="Pfam" id="PF12937">
    <property type="entry name" value="F-box-like"/>
    <property type="match status" value="1"/>
</dbReference>
<dbReference type="PROSITE" id="PS50181">
    <property type="entry name" value="FBOX"/>
    <property type="match status" value="1"/>
</dbReference>
<gene>
    <name evidence="3" type="ORF">LCOR_09826.1</name>
</gene>